<dbReference type="GeneID" id="24905885"/>
<protein>
    <recommendedName>
        <fullName evidence="2">Potassium channel domain-containing protein</fullName>
    </recommendedName>
</protein>
<feature type="domain" description="Potassium channel" evidence="2">
    <location>
        <begin position="430"/>
        <end position="505"/>
    </location>
</feature>
<sequence length="507" mass="59395">MCEYVYENGQRCGTKALKGSNYCSLHISFEEGELLYGEKIKKIKERAFQKKLERGITYFEGVYLYDARISNFKSDKPIVFKNSHIKTLIIDNSELAGVTLYNCTIENLIIFETTLKTLLIRHSTIFGVNILKVRFYISMYLRDSQIRYIMMNSFEYIKSEEKPSEEEYGERSHLYGRVELFNLQGVRKIGINSRYPLLKKFLEEKGIKVAEITKKHARAEILAISSVKFDENPRFKRQVRILIKYFNGQLLMENLSIPGHVQIVGGRIKLPEFVHVVIYNNLVFKKVHFYSDTTWNLTVLPNLVAELAVYGYILIEDCYFNNPYIEEIFYRLARTSWEKSGDKEKADSYYYYEMIARRKQKTGRYSIGLPVKFRFPSLGIKSRLKLNKTRRKTRRIVHSLEAFLEWLLADITCKYGTDWKRPIVIWIFMVNIVFPTVFYITKSVASNGVPLKSFLDYEYFSIVTATTLGYGDLHPIGIGRIFASAEAIFGMFMWAVFLTVFARKYMR</sequence>
<dbReference type="Pfam" id="PF07885">
    <property type="entry name" value="Ion_trans_2"/>
    <property type="match status" value="1"/>
</dbReference>
<dbReference type="SUPFAM" id="SSF81324">
    <property type="entry name" value="Voltage-gated potassium channels"/>
    <property type="match status" value="1"/>
</dbReference>
<feature type="transmembrane region" description="Helical" evidence="1">
    <location>
        <begin position="481"/>
        <end position="502"/>
    </location>
</feature>
<proteinExistence type="predicted"/>
<dbReference type="Gene3D" id="1.10.287.70">
    <property type="match status" value="1"/>
</dbReference>
<keyword evidence="1" id="KW-1133">Transmembrane helix</keyword>
<dbReference type="RefSeq" id="WP_042679215.1">
    <property type="nucleotide sequence ID" value="NZ_CP006965.1"/>
</dbReference>
<evidence type="ECO:0000256" key="1">
    <source>
        <dbReference type="SAM" id="Phobius"/>
    </source>
</evidence>
<dbReference type="AlphaFoldDB" id="W0I538"/>
<dbReference type="STRING" id="582419.TES1_0091"/>
<organism evidence="3 4">
    <name type="scientific">Thermococcus paralvinellae</name>
    <dbReference type="NCBI Taxonomy" id="582419"/>
    <lineage>
        <taxon>Archaea</taxon>
        <taxon>Methanobacteriati</taxon>
        <taxon>Methanobacteriota</taxon>
        <taxon>Thermococci</taxon>
        <taxon>Thermococcales</taxon>
        <taxon>Thermococcaceae</taxon>
        <taxon>Thermococcus</taxon>
    </lineage>
</organism>
<dbReference type="OrthoDB" id="199127at2157"/>
<name>W0I538_9EURY</name>
<evidence type="ECO:0000313" key="4">
    <source>
        <dbReference type="Proteomes" id="UP000019027"/>
    </source>
</evidence>
<keyword evidence="1" id="KW-0812">Transmembrane</keyword>
<gene>
    <name evidence="3" type="ORF">TES1_0091</name>
</gene>
<reference evidence="3 4" key="1">
    <citation type="journal article" date="2014" name="Int. J. Syst. Evol. Microbiol.">
        <title>Thermococcus paralvinellae sp. nov. and Thermococcus cleftensis sp. nov. of hyperthermophilic heterotrophs from deep-sea hydrothermal vents.</title>
        <authorList>
            <person name="Hensley S.A."/>
            <person name="Jung J.H."/>
            <person name="Park C.S."/>
            <person name="Holden J.F."/>
        </authorList>
    </citation>
    <scope>NUCLEOTIDE SEQUENCE [LARGE SCALE GENOMIC DNA]</scope>
    <source>
        <strain evidence="3 4">ES1</strain>
    </source>
</reference>
<feature type="transmembrane region" description="Helical" evidence="1">
    <location>
        <begin position="423"/>
        <end position="441"/>
    </location>
</feature>
<evidence type="ECO:0000313" key="3">
    <source>
        <dbReference type="EMBL" id="AHF79488.1"/>
    </source>
</evidence>
<dbReference type="Proteomes" id="UP000019027">
    <property type="component" value="Chromosome"/>
</dbReference>
<accession>W0I538</accession>
<dbReference type="EMBL" id="CP006965">
    <property type="protein sequence ID" value="AHF79488.1"/>
    <property type="molecule type" value="Genomic_DNA"/>
</dbReference>
<keyword evidence="4" id="KW-1185">Reference proteome</keyword>
<evidence type="ECO:0000259" key="2">
    <source>
        <dbReference type="Pfam" id="PF07885"/>
    </source>
</evidence>
<dbReference type="HOGENOM" id="CLU_044435_0_0_2"/>
<dbReference type="InterPro" id="IPR013099">
    <property type="entry name" value="K_chnl_dom"/>
</dbReference>
<dbReference type="KEGG" id="ths:TES1_0091"/>
<keyword evidence="1" id="KW-0472">Membrane</keyword>